<evidence type="ECO:0000313" key="3">
    <source>
        <dbReference type="Proteomes" id="UP001396898"/>
    </source>
</evidence>
<organism evidence="2 3">
    <name type="scientific">Apiospora marii</name>
    <dbReference type="NCBI Taxonomy" id="335849"/>
    <lineage>
        <taxon>Eukaryota</taxon>
        <taxon>Fungi</taxon>
        <taxon>Dikarya</taxon>
        <taxon>Ascomycota</taxon>
        <taxon>Pezizomycotina</taxon>
        <taxon>Sordariomycetes</taxon>
        <taxon>Xylariomycetidae</taxon>
        <taxon>Amphisphaeriales</taxon>
        <taxon>Apiosporaceae</taxon>
        <taxon>Apiospora</taxon>
    </lineage>
</organism>
<dbReference type="EMBL" id="JAQQWI010000022">
    <property type="protein sequence ID" value="KAK7995848.1"/>
    <property type="molecule type" value="Genomic_DNA"/>
</dbReference>
<comment type="caution">
    <text evidence="2">The sequence shown here is derived from an EMBL/GenBank/DDBJ whole genome shotgun (WGS) entry which is preliminary data.</text>
</comment>
<dbReference type="Proteomes" id="UP001396898">
    <property type="component" value="Unassembled WGS sequence"/>
</dbReference>
<keyword evidence="3" id="KW-1185">Reference proteome</keyword>
<accession>A0ABR1R1A6</accession>
<name>A0ABR1R1A6_9PEZI</name>
<feature type="region of interest" description="Disordered" evidence="1">
    <location>
        <begin position="68"/>
        <end position="87"/>
    </location>
</feature>
<gene>
    <name evidence="2" type="ORF">PG991_015315</name>
</gene>
<evidence type="ECO:0000313" key="2">
    <source>
        <dbReference type="EMBL" id="KAK7995848.1"/>
    </source>
</evidence>
<protein>
    <submittedName>
        <fullName evidence="2">Uncharacterized protein</fullName>
    </submittedName>
</protein>
<evidence type="ECO:0000256" key="1">
    <source>
        <dbReference type="SAM" id="MobiDB-lite"/>
    </source>
</evidence>
<reference evidence="2 3" key="1">
    <citation type="submission" date="2023-01" db="EMBL/GenBank/DDBJ databases">
        <title>Analysis of 21 Apiospora genomes using comparative genomics revels a genus with tremendous synthesis potential of carbohydrate active enzymes and secondary metabolites.</title>
        <authorList>
            <person name="Sorensen T."/>
        </authorList>
    </citation>
    <scope>NUCLEOTIDE SEQUENCE [LARGE SCALE GENOMIC DNA]</scope>
    <source>
        <strain evidence="2 3">CBS 20057</strain>
    </source>
</reference>
<sequence>MVDLTSTGPSEVFRYFPRLPPEVRSMIWEWAARSLRTKRGAYFFTFQNLSFVELEKATKVDWQVSCQPSKGDNWQPADRSLPKIPDAEFPELSPRTRRWHLTAPYWDHTRVTSNSPTRNPSTYMIHGGLWAACRDSHQALRRRMQKVRRSVRRQLQAAANDPQRYSHQMEVSGTFLRNDKERMSFTLYPERDLVCLQIPLDQAHLYEFPRSLEDYNNYYYLHMPFDRPKHIALEFDPSWKVDLKPEWNLHGPMEGLAGLICYLLEEDARTDQRLWFIDYRLQRNGWKPEVKKPWILEPGQHAFRGNGCKFVDVSSSFEYWDTRPRQNPEPAGTYHHVHTLYRDLNKRIKELEDSRNDWTSENWPDDDDLFDGDIRKIGVLACVWDEQ</sequence>
<proteinExistence type="predicted"/>